<keyword evidence="3" id="KW-1185">Reference proteome</keyword>
<reference evidence="2" key="2">
    <citation type="submission" date="2022-06" db="UniProtKB">
        <authorList>
            <consortium name="EnsemblMetazoa"/>
        </authorList>
    </citation>
    <scope>IDENTIFICATION</scope>
    <source>
        <strain evidence="2">DF5081</strain>
    </source>
</reference>
<keyword evidence="1" id="KW-0812">Transmembrane</keyword>
<dbReference type="AlphaFoldDB" id="A0A8R1HXV1"/>
<keyword evidence="1" id="KW-0472">Membrane</keyword>
<sequence>MLILSAQFTASILQLFVIFVPVPAMIAVNKPYFINEVLINVPSFLLVMAQAFSLCFMMVNGAHRNLKIVSGKIGIRRFSPSQLTWTIQNFETTAFKYLVILIAIPSMLTYTLALSRLTYQKLKNRKPSNPEEITGSDESRETICSTLSYVIFDAMFLLYLSPPGLGADLPCTWDISTSSFELPDSDSCK</sequence>
<evidence type="ECO:0000313" key="2">
    <source>
        <dbReference type="EnsemblMetazoa" id="CJA09901.1"/>
    </source>
</evidence>
<keyword evidence="1" id="KW-1133">Transmembrane helix</keyword>
<evidence type="ECO:0000256" key="1">
    <source>
        <dbReference type="SAM" id="Phobius"/>
    </source>
</evidence>
<proteinExistence type="predicted"/>
<feature type="transmembrane region" description="Helical" evidence="1">
    <location>
        <begin position="6"/>
        <end position="28"/>
    </location>
</feature>
<evidence type="ECO:0000313" key="3">
    <source>
        <dbReference type="Proteomes" id="UP000005237"/>
    </source>
</evidence>
<feature type="transmembrane region" description="Helical" evidence="1">
    <location>
        <begin position="97"/>
        <end position="119"/>
    </location>
</feature>
<protein>
    <submittedName>
        <fullName evidence="2">Uncharacterized protein</fullName>
    </submittedName>
</protein>
<organism evidence="2 3">
    <name type="scientific">Caenorhabditis japonica</name>
    <dbReference type="NCBI Taxonomy" id="281687"/>
    <lineage>
        <taxon>Eukaryota</taxon>
        <taxon>Metazoa</taxon>
        <taxon>Ecdysozoa</taxon>
        <taxon>Nematoda</taxon>
        <taxon>Chromadorea</taxon>
        <taxon>Rhabditida</taxon>
        <taxon>Rhabditina</taxon>
        <taxon>Rhabditomorpha</taxon>
        <taxon>Rhabditoidea</taxon>
        <taxon>Rhabditidae</taxon>
        <taxon>Peloderinae</taxon>
        <taxon>Caenorhabditis</taxon>
    </lineage>
</organism>
<dbReference type="Proteomes" id="UP000005237">
    <property type="component" value="Unassembled WGS sequence"/>
</dbReference>
<reference evidence="3" key="1">
    <citation type="submission" date="2010-08" db="EMBL/GenBank/DDBJ databases">
        <authorList>
            <consortium name="Caenorhabditis japonica Sequencing Consortium"/>
            <person name="Wilson R.K."/>
        </authorList>
    </citation>
    <scope>NUCLEOTIDE SEQUENCE [LARGE SCALE GENOMIC DNA]</scope>
    <source>
        <strain evidence="3">DF5081</strain>
    </source>
</reference>
<name>A0A8R1HXV1_CAEJA</name>
<dbReference type="EnsemblMetazoa" id="CJA09901.1">
    <property type="protein sequence ID" value="CJA09901.1"/>
    <property type="gene ID" value="WBGene00129105"/>
</dbReference>
<feature type="transmembrane region" description="Helical" evidence="1">
    <location>
        <begin position="37"/>
        <end position="59"/>
    </location>
</feature>
<accession>A0A8R1HXV1</accession>